<proteinExistence type="predicted"/>
<keyword evidence="2" id="KW-1185">Reference proteome</keyword>
<organism evidence="1 2">
    <name type="scientific">Tetradesmus obliquus</name>
    <name type="common">Green alga</name>
    <name type="synonym">Acutodesmus obliquus</name>
    <dbReference type="NCBI Taxonomy" id="3088"/>
    <lineage>
        <taxon>Eukaryota</taxon>
        <taxon>Viridiplantae</taxon>
        <taxon>Chlorophyta</taxon>
        <taxon>core chlorophytes</taxon>
        <taxon>Chlorophyceae</taxon>
        <taxon>CS clade</taxon>
        <taxon>Sphaeropleales</taxon>
        <taxon>Scenedesmaceae</taxon>
        <taxon>Tetradesmus</taxon>
    </lineage>
</organism>
<accession>A0ABY8ULZ3</accession>
<dbReference type="EMBL" id="CP126221">
    <property type="protein sequence ID" value="WIA22481.1"/>
    <property type="molecule type" value="Genomic_DNA"/>
</dbReference>
<gene>
    <name evidence="1" type="ORF">OEZ85_004777</name>
</gene>
<evidence type="ECO:0000313" key="1">
    <source>
        <dbReference type="EMBL" id="WIA22481.1"/>
    </source>
</evidence>
<protein>
    <submittedName>
        <fullName evidence="1">Uncharacterized protein</fullName>
    </submittedName>
</protein>
<sequence length="226" mass="23897">MPPSSLLGVTRRMAYVRVPKSLVNAGGSSWAAGSAKQQAYSSSSSSGVLTMARLDGAGNAPTADTLEQQLREAFLELQLAAAAAEGAAWAGLDLAGLPRAAGVQQLAQYRQDYDTARCRLQRCRPPAEVARQEALMAAEWHWLRRVRMAATAAASSCSKQGIMRRPPPPSEFPAWQLTTHRPAAAGCSSQQHGGRQAQPRVRFSSCVQQCPAAVLPAEPAAATASC</sequence>
<dbReference type="Proteomes" id="UP001244341">
    <property type="component" value="Chromosome 14b"/>
</dbReference>
<name>A0ABY8ULZ3_TETOB</name>
<reference evidence="1 2" key="1">
    <citation type="submission" date="2023-05" db="EMBL/GenBank/DDBJ databases">
        <title>A 100% complete, gapless, phased diploid assembly of the Scenedesmus obliquus UTEX 3031 genome.</title>
        <authorList>
            <person name="Biondi T.C."/>
            <person name="Hanschen E.R."/>
            <person name="Kwon T."/>
            <person name="Eng W."/>
            <person name="Kruse C.P.S."/>
            <person name="Koehler S.I."/>
            <person name="Kunde Y."/>
            <person name="Gleasner C.D."/>
            <person name="You Mak K.T."/>
            <person name="Polle J."/>
            <person name="Hovde B.T."/>
            <person name="Starkenburg S.R."/>
        </authorList>
    </citation>
    <scope>NUCLEOTIDE SEQUENCE [LARGE SCALE GENOMIC DNA]</scope>
    <source>
        <strain evidence="1 2">DOE0152z</strain>
    </source>
</reference>
<evidence type="ECO:0000313" key="2">
    <source>
        <dbReference type="Proteomes" id="UP001244341"/>
    </source>
</evidence>